<dbReference type="RefSeq" id="WP_099082208.1">
    <property type="nucleotide sequence ID" value="NZ_AWQQ01000020.1"/>
</dbReference>
<dbReference type="AlphaFoldDB" id="A0A2C6MAQ4"/>
<gene>
    <name evidence="2" type="ORF">P378_03295</name>
</gene>
<dbReference type="SUPFAM" id="SSF55826">
    <property type="entry name" value="YbaK/ProRS associated domain"/>
    <property type="match status" value="1"/>
</dbReference>
<keyword evidence="2" id="KW-0030">Aminoacyl-tRNA synthetase</keyword>
<organism evidence="2 3">
    <name type="scientific">Desulforamulus profundi</name>
    <dbReference type="NCBI Taxonomy" id="1383067"/>
    <lineage>
        <taxon>Bacteria</taxon>
        <taxon>Bacillati</taxon>
        <taxon>Bacillota</taxon>
        <taxon>Clostridia</taxon>
        <taxon>Eubacteriales</taxon>
        <taxon>Peptococcaceae</taxon>
        <taxon>Desulforamulus</taxon>
    </lineage>
</organism>
<dbReference type="Gene3D" id="3.90.960.10">
    <property type="entry name" value="YbaK/aminoacyl-tRNA synthetase-associated domain"/>
    <property type="match status" value="1"/>
</dbReference>
<dbReference type="InterPro" id="IPR007214">
    <property type="entry name" value="YbaK/aa-tRNA-synth-assoc-dom"/>
</dbReference>
<dbReference type="EMBL" id="AWQQ01000020">
    <property type="protein sequence ID" value="PHJ39447.1"/>
    <property type="molecule type" value="Genomic_DNA"/>
</dbReference>
<dbReference type="Pfam" id="PF04073">
    <property type="entry name" value="tRNA_edit"/>
    <property type="match status" value="1"/>
</dbReference>
<evidence type="ECO:0000313" key="2">
    <source>
        <dbReference type="EMBL" id="PHJ39447.1"/>
    </source>
</evidence>
<dbReference type="PANTHER" id="PTHR30411:SF1">
    <property type="entry name" value="CYTOPLASMIC PROTEIN"/>
    <property type="match status" value="1"/>
</dbReference>
<dbReference type="OrthoDB" id="9798760at2"/>
<dbReference type="GO" id="GO:0004812">
    <property type="term" value="F:aminoacyl-tRNA ligase activity"/>
    <property type="evidence" value="ECO:0007669"/>
    <property type="project" value="UniProtKB-KW"/>
</dbReference>
<evidence type="ECO:0000313" key="3">
    <source>
        <dbReference type="Proteomes" id="UP000222564"/>
    </source>
</evidence>
<protein>
    <submittedName>
        <fullName evidence="2">Prolyl-tRNA synthetase</fullName>
    </submittedName>
</protein>
<feature type="domain" description="YbaK/aminoacyl-tRNA synthetase-associated" evidence="1">
    <location>
        <begin position="24"/>
        <end position="140"/>
    </location>
</feature>
<keyword evidence="3" id="KW-1185">Reference proteome</keyword>
<sequence length="154" mass="16826">MPVNRVRQYVKKYDVHLEPVEFAESTSTVEEAAQVLGVEPAQIAKSILFRAKDQFGLFVTAGDVRVNLKKVKTLLGGKPKMATPEEVEEVTGFRVGGVCPFDLKQDLPIFLDESMKRFDIVYAAAGSPRSALPITFEQLQAVTGGTVVNVQAAE</sequence>
<comment type="caution">
    <text evidence="2">The sequence shown here is derived from an EMBL/GenBank/DDBJ whole genome shotgun (WGS) entry which is preliminary data.</text>
</comment>
<dbReference type="Proteomes" id="UP000222564">
    <property type="component" value="Unassembled WGS sequence"/>
</dbReference>
<dbReference type="CDD" id="cd04333">
    <property type="entry name" value="ProX_deacylase"/>
    <property type="match status" value="1"/>
</dbReference>
<name>A0A2C6MAQ4_9FIRM</name>
<reference evidence="2 3" key="1">
    <citation type="submission" date="2013-09" db="EMBL/GenBank/DDBJ databases">
        <title>Biodegradation of hydrocarbons in the deep terrestrial subsurface : characterization of a microbial consortium composed of two Desulfotomaculum species originating from a deep geological formation.</title>
        <authorList>
            <person name="Aullo T."/>
            <person name="Berlendis S."/>
            <person name="Lascourreges J.-F."/>
            <person name="Dessort D."/>
            <person name="Saint-Laurent S."/>
            <person name="Schraauwers B."/>
            <person name="Mas J."/>
            <person name="Magot M."/>
            <person name="Ranchou-Peyruse A."/>
        </authorList>
    </citation>
    <scope>NUCLEOTIDE SEQUENCE [LARGE SCALE GENOMIC DNA]</scope>
    <source>
        <strain evidence="2 3">Bs107</strain>
    </source>
</reference>
<evidence type="ECO:0000259" key="1">
    <source>
        <dbReference type="Pfam" id="PF04073"/>
    </source>
</evidence>
<dbReference type="GO" id="GO:0002161">
    <property type="term" value="F:aminoacyl-tRNA deacylase activity"/>
    <property type="evidence" value="ECO:0007669"/>
    <property type="project" value="InterPro"/>
</dbReference>
<accession>A0A2C6MAQ4</accession>
<dbReference type="InterPro" id="IPR036754">
    <property type="entry name" value="YbaK/aa-tRNA-synt-asso_dom_sf"/>
</dbReference>
<dbReference type="PANTHER" id="PTHR30411">
    <property type="entry name" value="CYTOPLASMIC PROTEIN"/>
    <property type="match status" value="1"/>
</dbReference>
<proteinExistence type="predicted"/>
<keyword evidence="2" id="KW-0436">Ligase</keyword>